<evidence type="ECO:0000313" key="2">
    <source>
        <dbReference type="Proteomes" id="UP000784294"/>
    </source>
</evidence>
<dbReference type="EMBL" id="CAAALY010257275">
    <property type="protein sequence ID" value="VEL38227.1"/>
    <property type="molecule type" value="Genomic_DNA"/>
</dbReference>
<evidence type="ECO:0000313" key="1">
    <source>
        <dbReference type="EMBL" id="VEL38227.1"/>
    </source>
</evidence>
<organism evidence="1 2">
    <name type="scientific">Protopolystoma xenopodis</name>
    <dbReference type="NCBI Taxonomy" id="117903"/>
    <lineage>
        <taxon>Eukaryota</taxon>
        <taxon>Metazoa</taxon>
        <taxon>Spiralia</taxon>
        <taxon>Lophotrochozoa</taxon>
        <taxon>Platyhelminthes</taxon>
        <taxon>Monogenea</taxon>
        <taxon>Polyopisthocotylea</taxon>
        <taxon>Polystomatidea</taxon>
        <taxon>Polystomatidae</taxon>
        <taxon>Protopolystoma</taxon>
    </lineage>
</organism>
<accession>A0A448XJK3</accession>
<gene>
    <name evidence="1" type="ORF">PXEA_LOCUS31667</name>
</gene>
<keyword evidence="2" id="KW-1185">Reference proteome</keyword>
<proteinExistence type="predicted"/>
<comment type="caution">
    <text evidence="1">The sequence shown here is derived from an EMBL/GenBank/DDBJ whole genome shotgun (WGS) entry which is preliminary data.</text>
</comment>
<protein>
    <submittedName>
        <fullName evidence="1">Uncharacterized protein</fullName>
    </submittedName>
</protein>
<reference evidence="1" key="1">
    <citation type="submission" date="2018-11" db="EMBL/GenBank/DDBJ databases">
        <authorList>
            <consortium name="Pathogen Informatics"/>
        </authorList>
    </citation>
    <scope>NUCLEOTIDE SEQUENCE</scope>
</reference>
<name>A0A448XJK3_9PLAT</name>
<dbReference type="AlphaFoldDB" id="A0A448XJK3"/>
<sequence>MQRELSILKEHTASTSDLLDLHSSNFTELRGILLRESAASAEAGQRQAEQLQGLEIKLLKFEAAYEVSRSKEEKSVADSERMRAKLNQAEEVISRTDKMVGLKWET</sequence>
<dbReference type="Proteomes" id="UP000784294">
    <property type="component" value="Unassembled WGS sequence"/>
</dbReference>